<accession>A0A3B0SNW9</accession>
<gene>
    <name evidence="1" type="ORF">MNBD_ALPHA07-1916</name>
</gene>
<protein>
    <submittedName>
        <fullName evidence="1">Uncharacterized protein</fullName>
    </submittedName>
</protein>
<proteinExistence type="predicted"/>
<feature type="non-terminal residue" evidence="1">
    <location>
        <position position="73"/>
    </location>
</feature>
<reference evidence="1" key="1">
    <citation type="submission" date="2018-06" db="EMBL/GenBank/DDBJ databases">
        <authorList>
            <person name="Zhirakovskaya E."/>
        </authorList>
    </citation>
    <scope>NUCLEOTIDE SEQUENCE</scope>
</reference>
<name>A0A3B0SNW9_9ZZZZ</name>
<dbReference type="EMBL" id="UOEG01000177">
    <property type="protein sequence ID" value="VAV98133.1"/>
    <property type="molecule type" value="Genomic_DNA"/>
</dbReference>
<sequence>MPVQAVPDKRALLGYIPAEVTACTIRQNNRCWPRTAGGRGENVQQKSPCLVCNQIWRSGICTIRPSSASVTLI</sequence>
<organism evidence="1">
    <name type="scientific">hydrothermal vent metagenome</name>
    <dbReference type="NCBI Taxonomy" id="652676"/>
    <lineage>
        <taxon>unclassified sequences</taxon>
        <taxon>metagenomes</taxon>
        <taxon>ecological metagenomes</taxon>
    </lineage>
</organism>
<dbReference type="AlphaFoldDB" id="A0A3B0SNW9"/>
<evidence type="ECO:0000313" key="1">
    <source>
        <dbReference type="EMBL" id="VAV98133.1"/>
    </source>
</evidence>